<keyword evidence="1" id="KW-0812">Transmembrane</keyword>
<organism evidence="2 3">
    <name type="scientific">Prorocentrum cordatum</name>
    <dbReference type="NCBI Taxonomy" id="2364126"/>
    <lineage>
        <taxon>Eukaryota</taxon>
        <taxon>Sar</taxon>
        <taxon>Alveolata</taxon>
        <taxon>Dinophyceae</taxon>
        <taxon>Prorocentrales</taxon>
        <taxon>Prorocentraceae</taxon>
        <taxon>Prorocentrum</taxon>
    </lineage>
</organism>
<evidence type="ECO:0000256" key="1">
    <source>
        <dbReference type="SAM" id="Phobius"/>
    </source>
</evidence>
<dbReference type="Proteomes" id="UP001189429">
    <property type="component" value="Unassembled WGS sequence"/>
</dbReference>
<gene>
    <name evidence="2" type="ORF">PCOR1329_LOCUS18178</name>
</gene>
<dbReference type="EMBL" id="CAUYUJ010005692">
    <property type="protein sequence ID" value="CAK0814621.1"/>
    <property type="molecule type" value="Genomic_DNA"/>
</dbReference>
<comment type="caution">
    <text evidence="2">The sequence shown here is derived from an EMBL/GenBank/DDBJ whole genome shotgun (WGS) entry which is preliminary data.</text>
</comment>
<keyword evidence="1" id="KW-0472">Membrane</keyword>
<accession>A0ABN9RB01</accession>
<proteinExistence type="predicted"/>
<feature type="transmembrane region" description="Helical" evidence="1">
    <location>
        <begin position="52"/>
        <end position="71"/>
    </location>
</feature>
<evidence type="ECO:0000313" key="3">
    <source>
        <dbReference type="Proteomes" id="UP001189429"/>
    </source>
</evidence>
<evidence type="ECO:0000313" key="2">
    <source>
        <dbReference type="EMBL" id="CAK0814621.1"/>
    </source>
</evidence>
<sequence length="167" mass="17949">MRLAFFVRTQPGVPPPSSPIPPPAFLFSSPHSFVPSSSSWLSAPGFAQGAKLLLLLLFLLFLLLFSSAFLVQKVLGLSAAIFREAMLPRAIGSTSLHDFLSADAMAHAAPWSFGARLREEPLMLVLQARWRSMGIEFGTSAAEGVNINACTTSKATHGEEQYDASPS</sequence>
<keyword evidence="3" id="KW-1185">Reference proteome</keyword>
<evidence type="ECO:0008006" key="4">
    <source>
        <dbReference type="Google" id="ProtNLM"/>
    </source>
</evidence>
<keyword evidence="1" id="KW-1133">Transmembrane helix</keyword>
<name>A0ABN9RB01_9DINO</name>
<reference evidence="2" key="1">
    <citation type="submission" date="2023-10" db="EMBL/GenBank/DDBJ databases">
        <authorList>
            <person name="Chen Y."/>
            <person name="Shah S."/>
            <person name="Dougan E. K."/>
            <person name="Thang M."/>
            <person name="Chan C."/>
        </authorList>
    </citation>
    <scope>NUCLEOTIDE SEQUENCE [LARGE SCALE GENOMIC DNA]</scope>
</reference>
<protein>
    <recommendedName>
        <fullName evidence="4">Transmembrane protein</fullName>
    </recommendedName>
</protein>